<evidence type="ECO:0000256" key="1">
    <source>
        <dbReference type="ARBA" id="ARBA00004198"/>
    </source>
</evidence>
<dbReference type="GO" id="GO:0005802">
    <property type="term" value="C:trans-Golgi network"/>
    <property type="evidence" value="ECO:0007669"/>
    <property type="project" value="UniProtKB-ARBA"/>
</dbReference>
<evidence type="ECO:0000256" key="15">
    <source>
        <dbReference type="SAM" id="MobiDB-lite"/>
    </source>
</evidence>
<evidence type="ECO:0000256" key="7">
    <source>
        <dbReference type="ARBA" id="ARBA00023054"/>
    </source>
</evidence>
<feature type="coiled-coil region" evidence="14">
    <location>
        <begin position="683"/>
        <end position="724"/>
    </location>
</feature>
<sequence>MFAKLKKKIAEEAATVPRTGGRLPRTVSKESITSAGADSGDDFASDGSSSRDDLSSQLLRRNDQIRKLEAKLSDYAEQLRLLQKTKEKLEIALEKHQDSSMRKLQEQNEAYQTSRAKMAEGMTLALEKKDQEWREKIAGLEQEKATLTSRLDDMMEQSLNLFRKRDDIDELEGFQQQELAKVKHMLLRKEAVLSQRERELEKHGQELRKAREELGQARERMESLEEEQRQCKSHNTRLQAEREELLGVKQEAEKKITELEKRGQELQTVIQHVSEDFQKAQSAASLLEKTLGALQAEHESLKLQHEQHNLKAMVAEEEKDKLIVHLQEKVSALERRFEENLSEDEHVQELLKEKSALKQKVEESRAQLLKTRTDHSDTVSLLETQIAKLNSKVAEGQTLLQHRDESARLLQDRSKAQVSELKQQIQDCSERLKKSEQQTADKEAHIQKLHADHEAESSRLQQQISAGRQQSAEKVSRLEAQVSALEVAREIDRTAAQHKMSQLEQENESLKASRLEMENTVKRREEELECAKAELSSRQTVSVEIAKALEETRKQKEELQEQVLEFTAALNAKEQSLVEKTEELGKQGEEMTALREELHAAQTRLAELQAEMEKQQSSAADRERDAGTQLSSLRQEVLTQTQQLEACQSQADLEEEVQTLHGRLRAQVDCGKEQNGAVTADDVAHVQKMNRELEQQLAEKNKMIKQLQQRMSELKRTLQKELKLKPDAEGAEGRERPCAEAPAASASGATVTNNSDLNDSREINFEYLKHVVLKFMSSSDAEAYQLIKAVSVLLNFTREEEDMLKETLEYKMSWFGSKPTPKGIVRPSISGAPAHWS</sequence>
<dbReference type="InterPro" id="IPR000237">
    <property type="entry name" value="GRIP_dom"/>
</dbReference>
<keyword evidence="5" id="KW-0013">ADP-ribosylation</keyword>
<evidence type="ECO:0000256" key="12">
    <source>
        <dbReference type="ARBA" id="ARBA00093371"/>
    </source>
</evidence>
<dbReference type="PANTHER" id="PTHR23157:SF24">
    <property type="entry name" value="GOLGIN SUBFAMILY A MEMBER 1"/>
    <property type="match status" value="1"/>
</dbReference>
<gene>
    <name evidence="17" type="primary">Golga1</name>
    <name evidence="17" type="ORF">GTO95_0012685</name>
</gene>
<evidence type="ECO:0000256" key="5">
    <source>
        <dbReference type="ARBA" id="ARBA00022765"/>
    </source>
</evidence>
<feature type="coiled-coil region" evidence="14">
    <location>
        <begin position="130"/>
        <end position="157"/>
    </location>
</feature>
<dbReference type="Gene3D" id="1.20.5.340">
    <property type="match status" value="1"/>
</dbReference>
<evidence type="ECO:0000256" key="11">
    <source>
        <dbReference type="ARBA" id="ARBA00078935"/>
    </source>
</evidence>
<protein>
    <recommendedName>
        <fullName evidence="10">Golgin subfamily A member 1</fullName>
    </recommendedName>
    <alternativeName>
        <fullName evidence="11">Golgin-97</fullName>
    </alternativeName>
</protein>
<evidence type="ECO:0000256" key="8">
    <source>
        <dbReference type="ARBA" id="ARBA00023136"/>
    </source>
</evidence>
<feature type="region of interest" description="Disordered" evidence="15">
    <location>
        <begin position="724"/>
        <end position="755"/>
    </location>
</feature>
<keyword evidence="7 14" id="KW-0175">Coiled coil</keyword>
<comment type="subcellular location">
    <subcellularLocation>
        <location evidence="2">Cytoplasmic vesicle</location>
        <location evidence="2">Secretory vesicle</location>
        <location evidence="2">Acrosome</location>
    </subcellularLocation>
    <subcellularLocation>
        <location evidence="3">Golgi apparatus membrane</location>
        <topology evidence="3">Peripheral membrane protein</topology>
    </subcellularLocation>
    <subcellularLocation>
        <location evidence="1">Golgi apparatus</location>
        <location evidence="1">trans-Golgi network membrane</location>
    </subcellularLocation>
</comment>
<evidence type="ECO:0000256" key="14">
    <source>
        <dbReference type="SAM" id="Coils"/>
    </source>
</evidence>
<keyword evidence="4" id="KW-0597">Phosphoprotein</keyword>
<comment type="function">
    <text evidence="12">Involved in vesicular trafficking at the Golgi apparatus level. Involved in endosome-to-Golgi trafficking. Mechanistically, captures transport vesicles arriving from endosomes via the protein TBC1D23. Recognized vesicles are then tethered to the trans-Golgi before subsequent SNARE engagement and vesicle fusion. Selectively regulates E-cadherin transport from the trans-Golgi network in tubulovesicular carriers.</text>
</comment>
<keyword evidence="8" id="KW-0472">Membrane</keyword>
<dbReference type="Pfam" id="PF01465">
    <property type="entry name" value="GRIP"/>
    <property type="match status" value="1"/>
</dbReference>
<feature type="compositionally biased region" description="Basic and acidic residues" evidence="15">
    <location>
        <begin position="724"/>
        <end position="738"/>
    </location>
</feature>
<evidence type="ECO:0000256" key="13">
    <source>
        <dbReference type="ARBA" id="ARBA00093537"/>
    </source>
</evidence>
<dbReference type="Proteomes" id="UP000736164">
    <property type="component" value="Unassembled WGS sequence"/>
</dbReference>
<reference evidence="17" key="1">
    <citation type="journal article" date="2021" name="Cell">
        <title>Tracing the genetic footprints of vertebrate landing in non-teleost ray-finned fishes.</title>
        <authorList>
            <person name="Bi X."/>
            <person name="Wang K."/>
            <person name="Yang L."/>
            <person name="Pan H."/>
            <person name="Jiang H."/>
            <person name="Wei Q."/>
            <person name="Fang M."/>
            <person name="Yu H."/>
            <person name="Zhu C."/>
            <person name="Cai Y."/>
            <person name="He Y."/>
            <person name="Gan X."/>
            <person name="Zeng H."/>
            <person name="Yu D."/>
            <person name="Zhu Y."/>
            <person name="Jiang H."/>
            <person name="Qiu Q."/>
            <person name="Yang H."/>
            <person name="Zhang Y.E."/>
            <person name="Wang W."/>
            <person name="Zhu M."/>
            <person name="He S."/>
            <person name="Zhang G."/>
        </authorList>
    </citation>
    <scope>NUCLEOTIDE SEQUENCE</scope>
    <source>
        <strain evidence="17">Allg_001</strain>
    </source>
</reference>
<keyword evidence="9" id="KW-0968">Cytoplasmic vesicle</keyword>
<dbReference type="AlphaFoldDB" id="A0A8J7P4V3"/>
<accession>A0A8J7P4V3</accession>
<feature type="coiled-coil region" evidence="14">
    <location>
        <begin position="193"/>
        <end position="367"/>
    </location>
</feature>
<dbReference type="GO" id="GO:0000139">
    <property type="term" value="C:Golgi membrane"/>
    <property type="evidence" value="ECO:0007669"/>
    <property type="project" value="UniProtKB-SubCell"/>
</dbReference>
<feature type="region of interest" description="Disordered" evidence="15">
    <location>
        <begin position="16"/>
        <end position="56"/>
    </location>
</feature>
<dbReference type="Gene3D" id="1.10.220.60">
    <property type="entry name" value="GRIP domain"/>
    <property type="match status" value="1"/>
</dbReference>
<feature type="compositionally biased region" description="Polar residues" evidence="15">
    <location>
        <begin position="458"/>
        <end position="472"/>
    </location>
</feature>
<dbReference type="PROSITE" id="PS50913">
    <property type="entry name" value="GRIP"/>
    <property type="match status" value="1"/>
</dbReference>
<dbReference type="FunFam" id="1.10.220.60:FF:000002">
    <property type="entry name" value="Golgin subfamily A member 1"/>
    <property type="match status" value="1"/>
</dbReference>
<evidence type="ECO:0000256" key="4">
    <source>
        <dbReference type="ARBA" id="ARBA00022553"/>
    </source>
</evidence>
<evidence type="ECO:0000256" key="3">
    <source>
        <dbReference type="ARBA" id="ARBA00004395"/>
    </source>
</evidence>
<comment type="subunit">
    <text evidence="13">Interacts with RAB6A. Directly interacts with TBC1D23. Interacts with FAM91A1; this interaction may be mediated by TBC1D23. Interacts with ARL1; this interaction recruits Golgin-97/GOLGA1 onto the Golgi apparatus.</text>
</comment>
<evidence type="ECO:0000259" key="16">
    <source>
        <dbReference type="PROSITE" id="PS50913"/>
    </source>
</evidence>
<evidence type="ECO:0000256" key="10">
    <source>
        <dbReference type="ARBA" id="ARBA00070165"/>
    </source>
</evidence>
<keyword evidence="18" id="KW-1185">Reference proteome</keyword>
<dbReference type="SMART" id="SM00755">
    <property type="entry name" value="Grip"/>
    <property type="match status" value="1"/>
</dbReference>
<feature type="domain" description="GRIP" evidence="16">
    <location>
        <begin position="758"/>
        <end position="807"/>
    </location>
</feature>
<dbReference type="EMBL" id="JAAWVO010070627">
    <property type="protein sequence ID" value="MBN3324396.1"/>
    <property type="molecule type" value="Genomic_DNA"/>
</dbReference>
<feature type="compositionally biased region" description="Low complexity" evidence="15">
    <location>
        <begin position="739"/>
        <end position="749"/>
    </location>
</feature>
<evidence type="ECO:0000256" key="6">
    <source>
        <dbReference type="ARBA" id="ARBA00023034"/>
    </source>
</evidence>
<feature type="non-terminal residue" evidence="17">
    <location>
        <position position="837"/>
    </location>
</feature>
<organism evidence="17 18">
    <name type="scientific">Atractosteus spatula</name>
    <name type="common">Alligator gar</name>
    <name type="synonym">Lepisosteus spatula</name>
    <dbReference type="NCBI Taxonomy" id="7917"/>
    <lineage>
        <taxon>Eukaryota</taxon>
        <taxon>Metazoa</taxon>
        <taxon>Chordata</taxon>
        <taxon>Craniata</taxon>
        <taxon>Vertebrata</taxon>
        <taxon>Euteleostomi</taxon>
        <taxon>Actinopterygii</taxon>
        <taxon>Neopterygii</taxon>
        <taxon>Holostei</taxon>
        <taxon>Semionotiformes</taxon>
        <taxon>Lepisosteidae</taxon>
        <taxon>Atractosteus</taxon>
    </lineage>
</organism>
<dbReference type="Gene3D" id="6.10.140.910">
    <property type="match status" value="1"/>
</dbReference>
<feature type="non-terminal residue" evidence="17">
    <location>
        <position position="1"/>
    </location>
</feature>
<proteinExistence type="predicted"/>
<dbReference type="PANTHER" id="PTHR23157">
    <property type="entry name" value="GRIP AND COILED-COIL DOMAIN-CONTAINING PROTEIN 1"/>
    <property type="match status" value="1"/>
</dbReference>
<keyword evidence="6" id="KW-0333">Golgi apparatus</keyword>
<feature type="coiled-coil region" evidence="14">
    <location>
        <begin position="411"/>
        <end position="438"/>
    </location>
</feature>
<feature type="region of interest" description="Disordered" evidence="15">
    <location>
        <begin position="609"/>
        <end position="630"/>
    </location>
</feature>
<evidence type="ECO:0000313" key="18">
    <source>
        <dbReference type="Proteomes" id="UP000736164"/>
    </source>
</evidence>
<evidence type="ECO:0000256" key="2">
    <source>
        <dbReference type="ARBA" id="ARBA00004218"/>
    </source>
</evidence>
<dbReference type="GO" id="GO:0001669">
    <property type="term" value="C:acrosomal vesicle"/>
    <property type="evidence" value="ECO:0007669"/>
    <property type="project" value="UniProtKB-SubCell"/>
</dbReference>
<evidence type="ECO:0000256" key="9">
    <source>
        <dbReference type="ARBA" id="ARBA00023329"/>
    </source>
</evidence>
<name>A0A8J7P4V3_ATRSP</name>
<evidence type="ECO:0000313" key="17">
    <source>
        <dbReference type="EMBL" id="MBN3324396.1"/>
    </source>
</evidence>
<dbReference type="InterPro" id="IPR051952">
    <property type="entry name" value="Golgi-autophagy_related"/>
</dbReference>
<feature type="region of interest" description="Disordered" evidence="15">
    <location>
        <begin position="450"/>
        <end position="472"/>
    </location>
</feature>
<comment type="caution">
    <text evidence="17">The sequence shown here is derived from an EMBL/GenBank/DDBJ whole genome shotgun (WGS) entry which is preliminary data.</text>
</comment>